<name>A0A8J4H303_9BACL</name>
<proteinExistence type="predicted"/>
<dbReference type="Proteomes" id="UP000677918">
    <property type="component" value="Unassembled WGS sequence"/>
</dbReference>
<dbReference type="AlphaFoldDB" id="A0A8J4H303"/>
<protein>
    <submittedName>
        <fullName evidence="2">Uncharacterized protein</fullName>
    </submittedName>
</protein>
<evidence type="ECO:0000256" key="1">
    <source>
        <dbReference type="SAM" id="MobiDB-lite"/>
    </source>
</evidence>
<feature type="compositionally biased region" description="Basic and acidic residues" evidence="1">
    <location>
        <begin position="1"/>
        <end position="10"/>
    </location>
</feature>
<keyword evidence="3" id="KW-1185">Reference proteome</keyword>
<feature type="compositionally biased region" description="Basic and acidic residues" evidence="1">
    <location>
        <begin position="39"/>
        <end position="51"/>
    </location>
</feature>
<reference evidence="2" key="1">
    <citation type="submission" date="2021-04" db="EMBL/GenBank/DDBJ databases">
        <title>Draft genome sequence of Xylanibacillus composti strain K13.</title>
        <authorList>
            <person name="Uke A."/>
            <person name="Chhe C."/>
            <person name="Baramee S."/>
            <person name="Kosugi A."/>
        </authorList>
    </citation>
    <scope>NUCLEOTIDE SEQUENCE</scope>
    <source>
        <strain evidence="2">K13</strain>
    </source>
</reference>
<sequence length="57" mass="6431">MATSRQHQEAHGNGQIEEQLEKQAQAAVRMQGSSETDEAIQHAADREHTELDEIYEP</sequence>
<comment type="caution">
    <text evidence="2">The sequence shown here is derived from an EMBL/GenBank/DDBJ whole genome shotgun (WGS) entry which is preliminary data.</text>
</comment>
<accession>A0A8J4H303</accession>
<feature type="region of interest" description="Disordered" evidence="1">
    <location>
        <begin position="1"/>
        <end position="57"/>
    </location>
</feature>
<evidence type="ECO:0000313" key="3">
    <source>
        <dbReference type="Proteomes" id="UP000677918"/>
    </source>
</evidence>
<dbReference type="RefSeq" id="WP_213412718.1">
    <property type="nucleotide sequence ID" value="NZ_BOVK01000037.1"/>
</dbReference>
<evidence type="ECO:0000313" key="2">
    <source>
        <dbReference type="EMBL" id="GIQ69929.1"/>
    </source>
</evidence>
<gene>
    <name evidence="2" type="ORF">XYCOK13_27530</name>
</gene>
<dbReference type="EMBL" id="BOVK01000037">
    <property type="protein sequence ID" value="GIQ69929.1"/>
    <property type="molecule type" value="Genomic_DNA"/>
</dbReference>
<organism evidence="2 3">
    <name type="scientific">Xylanibacillus composti</name>
    <dbReference type="NCBI Taxonomy" id="1572762"/>
    <lineage>
        <taxon>Bacteria</taxon>
        <taxon>Bacillati</taxon>
        <taxon>Bacillota</taxon>
        <taxon>Bacilli</taxon>
        <taxon>Bacillales</taxon>
        <taxon>Paenibacillaceae</taxon>
        <taxon>Xylanibacillus</taxon>
    </lineage>
</organism>